<organism evidence="2 3">
    <name type="scientific">Aedes aegypti</name>
    <name type="common">Yellowfever mosquito</name>
    <name type="synonym">Culex aegypti</name>
    <dbReference type="NCBI Taxonomy" id="7159"/>
    <lineage>
        <taxon>Eukaryota</taxon>
        <taxon>Metazoa</taxon>
        <taxon>Ecdysozoa</taxon>
        <taxon>Arthropoda</taxon>
        <taxon>Hexapoda</taxon>
        <taxon>Insecta</taxon>
        <taxon>Pterygota</taxon>
        <taxon>Neoptera</taxon>
        <taxon>Endopterygota</taxon>
        <taxon>Diptera</taxon>
        <taxon>Nematocera</taxon>
        <taxon>Culicoidea</taxon>
        <taxon>Culicidae</taxon>
        <taxon>Culicinae</taxon>
        <taxon>Aedini</taxon>
        <taxon>Aedes</taxon>
        <taxon>Stegomyia</taxon>
    </lineage>
</organism>
<proteinExistence type="predicted"/>
<gene>
    <name evidence="2" type="ORF">AaeL_AAEL016991</name>
</gene>
<evidence type="ECO:0000313" key="3">
    <source>
        <dbReference type="Proteomes" id="UP000682892"/>
    </source>
</evidence>
<accession>J9I078</accession>
<protein>
    <submittedName>
        <fullName evidence="2">AAEL016991-PA</fullName>
    </submittedName>
</protein>
<evidence type="ECO:0000313" key="2">
    <source>
        <dbReference type="EMBL" id="EJY58145.1"/>
    </source>
</evidence>
<dbReference type="EMBL" id="CH477327">
    <property type="protein sequence ID" value="EJY58145.1"/>
    <property type="molecule type" value="Genomic_DNA"/>
</dbReference>
<evidence type="ECO:0000256" key="1">
    <source>
        <dbReference type="SAM" id="MobiDB-lite"/>
    </source>
</evidence>
<dbReference type="AlphaFoldDB" id="J9I078"/>
<feature type="region of interest" description="Disordered" evidence="1">
    <location>
        <begin position="46"/>
        <end position="75"/>
    </location>
</feature>
<name>J9I078_AEDAE</name>
<dbReference type="Proteomes" id="UP000682892">
    <property type="component" value="Unassembled WGS sequence"/>
</dbReference>
<dbReference type="HOGENOM" id="CLU_1877130_0_0_1"/>
<dbReference type="PaxDb" id="7159-AAEL016991-PA"/>
<reference evidence="2" key="2">
    <citation type="journal article" date="2007" name="Science">
        <title>Genome sequence of Aedes aegypti, a major arbovirus vector.</title>
        <authorList>
            <person name="Nene V."/>
            <person name="Wortman J.R."/>
            <person name="Lawson D."/>
            <person name="Haas B."/>
            <person name="Kodira C."/>
            <person name="Tu Z.J."/>
            <person name="Loftus B."/>
            <person name="Xi Z."/>
            <person name="Megy K."/>
            <person name="Grabherr M."/>
            <person name="Ren Q."/>
            <person name="Zdobnov E.M."/>
            <person name="Lobo N.F."/>
            <person name="Campbell K.S."/>
            <person name="Brown S.E."/>
            <person name="Bonaldo M.F."/>
            <person name="Zhu J."/>
            <person name="Sinkins S.P."/>
            <person name="Hogenkamp D.G."/>
            <person name="Amedeo P."/>
            <person name="Arensburger P."/>
            <person name="Atkinson P.W."/>
            <person name="Bidwell S."/>
            <person name="Biedler J."/>
            <person name="Birney E."/>
            <person name="Bruggner R.V."/>
            <person name="Costas J."/>
            <person name="Coy M.R."/>
            <person name="Crabtree J."/>
            <person name="Crawford M."/>
            <person name="Debruyn B."/>
            <person name="Decaprio D."/>
            <person name="Eiglmeier K."/>
            <person name="Eisenstadt E."/>
            <person name="El-Dorry H."/>
            <person name="Gelbart W.M."/>
            <person name="Gomes S.L."/>
            <person name="Hammond M."/>
            <person name="Hannick L.I."/>
            <person name="Hogan J.R."/>
            <person name="Holmes M.H."/>
            <person name="Jaffe D."/>
            <person name="Johnston J.S."/>
            <person name="Kennedy R.C."/>
            <person name="Koo H."/>
            <person name="Kravitz S."/>
            <person name="Kriventseva E.V."/>
            <person name="Kulp D."/>
            <person name="Labutti K."/>
            <person name="Lee E."/>
            <person name="Li S."/>
            <person name="Lovin D.D."/>
            <person name="Mao C."/>
            <person name="Mauceli E."/>
            <person name="Menck C.F."/>
            <person name="Miller J.R."/>
            <person name="Montgomery P."/>
            <person name="Mori A."/>
            <person name="Nascimento A.L."/>
            <person name="Naveira H.F."/>
            <person name="Nusbaum C."/>
            <person name="O'leary S."/>
            <person name="Orvis J."/>
            <person name="Pertea M."/>
            <person name="Quesneville H."/>
            <person name="Reidenbach K.R."/>
            <person name="Rogers Y.H."/>
            <person name="Roth C.W."/>
            <person name="Schneider J.R."/>
            <person name="Schatz M."/>
            <person name="Shumway M."/>
            <person name="Stanke M."/>
            <person name="Stinson E.O."/>
            <person name="Tubio J.M."/>
            <person name="Vanzee J.P."/>
            <person name="Verjovski-Almeida S."/>
            <person name="Werner D."/>
            <person name="White O."/>
            <person name="Wyder S."/>
            <person name="Zeng Q."/>
            <person name="Zhao Q."/>
            <person name="Zhao Y."/>
            <person name="Hill C.A."/>
            <person name="Raikhel A.S."/>
            <person name="Soares M.B."/>
            <person name="Knudson D.L."/>
            <person name="Lee N.H."/>
            <person name="Galagan J."/>
            <person name="Salzberg S.L."/>
            <person name="Paulsen I.T."/>
            <person name="Dimopoulos G."/>
            <person name="Collins F.H."/>
            <person name="Birren B."/>
            <person name="Fraser-Liggett C.M."/>
            <person name="Severson D.W."/>
        </authorList>
    </citation>
    <scope>NUCLEOTIDE SEQUENCE [LARGE SCALE GENOMIC DNA]</scope>
    <source>
        <strain evidence="2">Liverpool</strain>
    </source>
</reference>
<reference evidence="2" key="3">
    <citation type="submission" date="2012-09" db="EMBL/GenBank/DDBJ databases">
        <authorList>
            <consortium name="VectorBase"/>
        </authorList>
    </citation>
    <scope>NUCLEOTIDE SEQUENCE</scope>
    <source>
        <strain evidence="2">Liverpool</strain>
    </source>
</reference>
<reference evidence="2" key="1">
    <citation type="submission" date="2005-10" db="EMBL/GenBank/DDBJ databases">
        <authorList>
            <person name="Loftus B.J."/>
            <person name="Nene V.M."/>
            <person name="Hannick L.I."/>
            <person name="Bidwell S."/>
            <person name="Haas B."/>
            <person name="Amedeo P."/>
            <person name="Orvis J."/>
            <person name="Wortman J.R."/>
            <person name="White O.R."/>
            <person name="Salzberg S."/>
            <person name="Shumway M."/>
            <person name="Koo H."/>
            <person name="Zhao Y."/>
            <person name="Holmes M."/>
            <person name="Miller J."/>
            <person name="Schatz M."/>
            <person name="Pop M."/>
            <person name="Pai G."/>
            <person name="Utterback T."/>
            <person name="Rogers Y.-H."/>
            <person name="Kravitz S."/>
            <person name="Fraser C.M."/>
        </authorList>
    </citation>
    <scope>NUCLEOTIDE SEQUENCE</scope>
    <source>
        <strain evidence="2">Liverpool</strain>
    </source>
</reference>
<sequence>MFRNVHSILPNTARRSLYEHFEFFDYSLSSSSSSITWQPAPASVQRRVASSPATTADPFDPALRGSPQSVQPPLHKAEYEQRSGTTSSVLDLAPAMPSRFPGECPLPCPFSYTESQILSRHRLASFTNKKGNRSSE</sequence>